<evidence type="ECO:0000313" key="4">
    <source>
        <dbReference type="Proteomes" id="UP000827092"/>
    </source>
</evidence>
<dbReference type="Proteomes" id="UP000827092">
    <property type="component" value="Unassembled WGS sequence"/>
</dbReference>
<feature type="region of interest" description="Disordered" evidence="1">
    <location>
        <begin position="78"/>
        <end position="98"/>
    </location>
</feature>
<evidence type="ECO:0000313" key="3">
    <source>
        <dbReference type="EMBL" id="KAG8198974.1"/>
    </source>
</evidence>
<accession>A0AAV6VQP5</accession>
<evidence type="ECO:0000256" key="1">
    <source>
        <dbReference type="SAM" id="MobiDB-lite"/>
    </source>
</evidence>
<feature type="signal peptide" evidence="2">
    <location>
        <begin position="1"/>
        <end position="18"/>
    </location>
</feature>
<feature type="chain" id="PRO_5043787106" description="Secreted protein" evidence="2">
    <location>
        <begin position="19"/>
        <end position="98"/>
    </location>
</feature>
<name>A0AAV6VQP5_9ARAC</name>
<keyword evidence="2" id="KW-0732">Signal</keyword>
<dbReference type="EMBL" id="JAFNEN010000033">
    <property type="protein sequence ID" value="KAG8198974.1"/>
    <property type="molecule type" value="Genomic_DNA"/>
</dbReference>
<reference evidence="3 4" key="1">
    <citation type="journal article" date="2022" name="Nat. Ecol. Evol.">
        <title>A masculinizing supergene underlies an exaggerated male reproductive morph in a spider.</title>
        <authorList>
            <person name="Hendrickx F."/>
            <person name="De Corte Z."/>
            <person name="Sonet G."/>
            <person name="Van Belleghem S.M."/>
            <person name="Kostlbacher S."/>
            <person name="Vangestel C."/>
        </authorList>
    </citation>
    <scope>NUCLEOTIDE SEQUENCE [LARGE SCALE GENOMIC DNA]</scope>
    <source>
        <strain evidence="3">W744_W776</strain>
    </source>
</reference>
<organism evidence="3 4">
    <name type="scientific">Oedothorax gibbosus</name>
    <dbReference type="NCBI Taxonomy" id="931172"/>
    <lineage>
        <taxon>Eukaryota</taxon>
        <taxon>Metazoa</taxon>
        <taxon>Ecdysozoa</taxon>
        <taxon>Arthropoda</taxon>
        <taxon>Chelicerata</taxon>
        <taxon>Arachnida</taxon>
        <taxon>Araneae</taxon>
        <taxon>Araneomorphae</taxon>
        <taxon>Entelegynae</taxon>
        <taxon>Araneoidea</taxon>
        <taxon>Linyphiidae</taxon>
        <taxon>Erigoninae</taxon>
        <taxon>Oedothorax</taxon>
    </lineage>
</organism>
<keyword evidence="4" id="KW-1185">Reference proteome</keyword>
<comment type="caution">
    <text evidence="3">The sequence shown here is derived from an EMBL/GenBank/DDBJ whole genome shotgun (WGS) entry which is preliminary data.</text>
</comment>
<sequence length="98" mass="10782">MLGVTLVLNLVLTTRLIGLTSLRSGTSLVSVPCGQQIWKRLLLPQFLGLPLMFPRVARHLDLELKTNPRGQDEIVEKTSLARSMSSSSSSSSNFLPFN</sequence>
<feature type="compositionally biased region" description="Low complexity" evidence="1">
    <location>
        <begin position="83"/>
        <end position="92"/>
    </location>
</feature>
<dbReference type="AlphaFoldDB" id="A0AAV6VQP5"/>
<evidence type="ECO:0000256" key="2">
    <source>
        <dbReference type="SAM" id="SignalP"/>
    </source>
</evidence>
<protein>
    <recommendedName>
        <fullName evidence="5">Secreted protein</fullName>
    </recommendedName>
</protein>
<proteinExistence type="predicted"/>
<evidence type="ECO:0008006" key="5">
    <source>
        <dbReference type="Google" id="ProtNLM"/>
    </source>
</evidence>
<gene>
    <name evidence="3" type="ORF">JTE90_001774</name>
</gene>